<dbReference type="GO" id="GO:0005789">
    <property type="term" value="C:endoplasmic reticulum membrane"/>
    <property type="evidence" value="ECO:0007669"/>
    <property type="project" value="TreeGrafter"/>
</dbReference>
<keyword evidence="1" id="KW-1133">Transmembrane helix</keyword>
<feature type="transmembrane region" description="Helical" evidence="1">
    <location>
        <begin position="110"/>
        <end position="127"/>
    </location>
</feature>
<protein>
    <recommendedName>
        <fullName evidence="4">Dolichol kinase</fullName>
    </recommendedName>
</protein>
<dbReference type="InterPro" id="IPR037997">
    <property type="entry name" value="Dgk1-like"/>
</dbReference>
<dbReference type="AlphaFoldDB" id="A0A4S4LQT2"/>
<dbReference type="GO" id="GO:0004143">
    <property type="term" value="F:ATP-dependent diacylglycerol kinase activity"/>
    <property type="evidence" value="ECO:0007669"/>
    <property type="project" value="InterPro"/>
</dbReference>
<evidence type="ECO:0000313" key="2">
    <source>
        <dbReference type="EMBL" id="THH14702.1"/>
    </source>
</evidence>
<dbReference type="PANTHER" id="PTHR31303">
    <property type="entry name" value="CTP-DEPENDENT DIACYLGLYCEROL KINASE 1"/>
    <property type="match status" value="1"/>
</dbReference>
<dbReference type="EMBL" id="SGPM01000903">
    <property type="protein sequence ID" value="THH14702.1"/>
    <property type="molecule type" value="Genomic_DNA"/>
</dbReference>
<name>A0A4S4LQT2_9APHY</name>
<feature type="transmembrane region" description="Helical" evidence="1">
    <location>
        <begin position="252"/>
        <end position="272"/>
    </location>
</feature>
<dbReference type="Proteomes" id="UP000308730">
    <property type="component" value="Unassembled WGS sequence"/>
</dbReference>
<keyword evidence="1" id="KW-0812">Transmembrane</keyword>
<evidence type="ECO:0008006" key="4">
    <source>
        <dbReference type="Google" id="ProtNLM"/>
    </source>
</evidence>
<feature type="transmembrane region" description="Helical" evidence="1">
    <location>
        <begin position="64"/>
        <end position="81"/>
    </location>
</feature>
<gene>
    <name evidence="2" type="ORF">EUX98_g9576</name>
</gene>
<evidence type="ECO:0000256" key="1">
    <source>
        <dbReference type="SAM" id="Phobius"/>
    </source>
</evidence>
<feature type="transmembrane region" description="Helical" evidence="1">
    <location>
        <begin position="175"/>
        <end position="198"/>
    </location>
</feature>
<accession>A0A4S4LQT2</accession>
<sequence>MGASAVQHSSKNSNASVAARKPNGVAVKKAATRIDWEIPRKALHSSIGLVTLYLYTHHIPPRPVIIALSTFLAIAVPVDFLRLRSPAFERIFERYVGLFMRDSEKKSTNGVIWYLLGVIFVLSVYPVDVAVVSILILAFADTAASTIGRLWGSLTPPLPRNIPILGLPLAPRKSLAGFMAATVAGAMVVAGFWGWTVALGVAEPVWTWSEGLVEAKTGLLSGWVGLGVLSVVSGLVSGVAEALDLGSLDDNLTLPIISGGCIWGFVKLMVYFSS</sequence>
<keyword evidence="3" id="KW-1185">Reference proteome</keyword>
<feature type="transmembrane region" description="Helical" evidence="1">
    <location>
        <begin position="218"/>
        <end position="240"/>
    </location>
</feature>
<proteinExistence type="predicted"/>
<keyword evidence="1" id="KW-0472">Membrane</keyword>
<reference evidence="2 3" key="1">
    <citation type="submission" date="2019-02" db="EMBL/GenBank/DDBJ databases">
        <title>Genome sequencing of the rare red list fungi Antrodiella citrinella (Flaviporus citrinellus).</title>
        <authorList>
            <person name="Buettner E."/>
            <person name="Kellner H."/>
        </authorList>
    </citation>
    <scope>NUCLEOTIDE SEQUENCE [LARGE SCALE GENOMIC DNA]</scope>
    <source>
        <strain evidence="2 3">DSM 108506</strain>
    </source>
</reference>
<comment type="caution">
    <text evidence="2">The sequence shown here is derived from an EMBL/GenBank/DDBJ whole genome shotgun (WGS) entry which is preliminary data.</text>
</comment>
<dbReference type="OrthoDB" id="5673at2759"/>
<evidence type="ECO:0000313" key="3">
    <source>
        <dbReference type="Proteomes" id="UP000308730"/>
    </source>
</evidence>
<dbReference type="GO" id="GO:0006654">
    <property type="term" value="P:phosphatidic acid biosynthetic process"/>
    <property type="evidence" value="ECO:0007669"/>
    <property type="project" value="TreeGrafter"/>
</dbReference>
<dbReference type="PANTHER" id="PTHR31303:SF1">
    <property type="entry name" value="CTP-DEPENDENT DIACYLGLYCEROL KINASE 1"/>
    <property type="match status" value="1"/>
</dbReference>
<organism evidence="2 3">
    <name type="scientific">Antrodiella citrinella</name>
    <dbReference type="NCBI Taxonomy" id="2447956"/>
    <lineage>
        <taxon>Eukaryota</taxon>
        <taxon>Fungi</taxon>
        <taxon>Dikarya</taxon>
        <taxon>Basidiomycota</taxon>
        <taxon>Agaricomycotina</taxon>
        <taxon>Agaricomycetes</taxon>
        <taxon>Polyporales</taxon>
        <taxon>Steccherinaceae</taxon>
        <taxon>Antrodiella</taxon>
    </lineage>
</organism>